<feature type="transmembrane region" description="Helical" evidence="1">
    <location>
        <begin position="113"/>
        <end position="136"/>
    </location>
</feature>
<comment type="caution">
    <text evidence="2">The sequence shown here is derived from an EMBL/GenBank/DDBJ whole genome shotgun (WGS) entry which is preliminary data.</text>
</comment>
<gene>
    <name evidence="2" type="ORF">OM075_19745</name>
</gene>
<evidence type="ECO:0000313" key="3">
    <source>
        <dbReference type="Proteomes" id="UP001209229"/>
    </source>
</evidence>
<evidence type="ECO:0000256" key="1">
    <source>
        <dbReference type="SAM" id="Phobius"/>
    </source>
</evidence>
<feature type="transmembrane region" description="Helical" evidence="1">
    <location>
        <begin position="142"/>
        <end position="164"/>
    </location>
</feature>
<dbReference type="EMBL" id="JAPDPJ010000062">
    <property type="protein sequence ID" value="MCW3788713.1"/>
    <property type="molecule type" value="Genomic_DNA"/>
</dbReference>
<dbReference type="Proteomes" id="UP001209229">
    <property type="component" value="Unassembled WGS sequence"/>
</dbReference>
<accession>A0AAE3SGP9</accession>
<sequence>MNKITTFLELSLELFRKNYNLFIPLTLLASILSFAFEMFGKLIEYPDSTVIQLSLTLAFLALIIPYVYYLSRINISLILIVNDRVKGIDTSIKKVYKESKELFWGYFQTGLKFMLLLIVPIILLIVTITVDLSFIIKISVGAISIIAISYLAILYGFSFLVSVLQPNEKNYFDKSKILFKSNKLFVFILIVFVSTITIVTNYLPTYILKDSSLFGFIDNGVIIGILLGIVVGPITSAMTIYAYWYLNDDLYPINQ</sequence>
<proteinExistence type="predicted"/>
<dbReference type="AlphaFoldDB" id="A0AAE3SGP9"/>
<reference evidence="2" key="1">
    <citation type="submission" date="2022-10" db="EMBL/GenBank/DDBJ databases">
        <authorList>
            <person name="Yu W.X."/>
        </authorList>
    </citation>
    <scope>NUCLEOTIDE SEQUENCE</scope>
    <source>
        <strain evidence="2">AAT</strain>
    </source>
</reference>
<feature type="transmembrane region" description="Helical" evidence="1">
    <location>
        <begin position="184"/>
        <end position="203"/>
    </location>
</feature>
<protein>
    <submittedName>
        <fullName evidence="2">Uncharacterized protein</fullName>
    </submittedName>
</protein>
<keyword evidence="1" id="KW-0472">Membrane</keyword>
<evidence type="ECO:0000313" key="2">
    <source>
        <dbReference type="EMBL" id="MCW3788713.1"/>
    </source>
</evidence>
<feature type="transmembrane region" description="Helical" evidence="1">
    <location>
        <begin position="21"/>
        <end position="43"/>
    </location>
</feature>
<dbReference type="RefSeq" id="WP_301192270.1">
    <property type="nucleotide sequence ID" value="NZ_JAPDPJ010000062.1"/>
</dbReference>
<keyword evidence="1" id="KW-0812">Transmembrane</keyword>
<feature type="transmembrane region" description="Helical" evidence="1">
    <location>
        <begin position="49"/>
        <end position="69"/>
    </location>
</feature>
<keyword evidence="1" id="KW-1133">Transmembrane helix</keyword>
<feature type="transmembrane region" description="Helical" evidence="1">
    <location>
        <begin position="223"/>
        <end position="246"/>
    </location>
</feature>
<name>A0AAE3SGP9_9BACT</name>
<keyword evidence="3" id="KW-1185">Reference proteome</keyword>
<organism evidence="2 3">
    <name type="scientific">Plebeiibacterium sediminum</name>
    <dbReference type="NCBI Taxonomy" id="2992112"/>
    <lineage>
        <taxon>Bacteria</taxon>
        <taxon>Pseudomonadati</taxon>
        <taxon>Bacteroidota</taxon>
        <taxon>Bacteroidia</taxon>
        <taxon>Marinilabiliales</taxon>
        <taxon>Marinilabiliaceae</taxon>
        <taxon>Plebeiibacterium</taxon>
    </lineage>
</organism>